<sequence>MSCKGFSFAKYLQLGYWAKGLSRGAYTHYHGLACGTRFDLVPEKGEVSTWRPFTPAILQGPKMLPVCRWLFPSGVRCISPGLSIYPSGRSYKLSRLILSVNTSSPLIMRHVFFLKGRNVQFLGYLRLLHQLGLKLSGKSSRRPSLLSLFDSHALAVVPQSRETLEAIPENEPAIGEDFLAKAKRRKRAEKPPISQANNDSVWKMDQKANCFRSYGMLQAYTNVASLSKLPSQSARTVEIAKKEAQYKAFFEEQLKLSRPRRKAREKPRLGLSGTQKQRSPSTSSSSNVREITPPTKVGSMVLGSSAPDSPLGLLVSIRPTILSHDYLTKASKSNATLKKYHEREQVILRKRATWPSSIKTVEIVEGICCPFSPGPIMDIATVSQAFVPKVGRAVPLMLQRC</sequence>
<keyword evidence="3" id="KW-1185">Reference proteome</keyword>
<dbReference type="Gramene" id="evm.model.05.1246">
    <property type="protein sequence ID" value="cds.evm.model.05.1246"/>
    <property type="gene ID" value="evm.TU.05.1246"/>
</dbReference>
<reference evidence="2" key="1">
    <citation type="submission" date="2018-11" db="EMBL/GenBank/DDBJ databases">
        <authorList>
            <person name="Grassa J C."/>
        </authorList>
    </citation>
    <scope>NUCLEOTIDE SEQUENCE [LARGE SCALE GENOMIC DNA]</scope>
</reference>
<reference evidence="2" key="2">
    <citation type="submission" date="2021-03" db="UniProtKB">
        <authorList>
            <consortium name="EnsemblPlants"/>
        </authorList>
    </citation>
    <scope>IDENTIFICATION</scope>
</reference>
<dbReference type="AlphaFoldDB" id="A0A803PKK2"/>
<evidence type="ECO:0000256" key="1">
    <source>
        <dbReference type="SAM" id="MobiDB-lite"/>
    </source>
</evidence>
<protein>
    <submittedName>
        <fullName evidence="2">Uncharacterized protein</fullName>
    </submittedName>
</protein>
<name>A0A803PKK2_CANSA</name>
<dbReference type="EnsemblPlants" id="evm.model.05.1246">
    <property type="protein sequence ID" value="cds.evm.model.05.1246"/>
    <property type="gene ID" value="evm.TU.05.1246"/>
</dbReference>
<dbReference type="Proteomes" id="UP000596661">
    <property type="component" value="Chromosome 5"/>
</dbReference>
<organism evidence="2 3">
    <name type="scientific">Cannabis sativa</name>
    <name type="common">Hemp</name>
    <name type="synonym">Marijuana</name>
    <dbReference type="NCBI Taxonomy" id="3483"/>
    <lineage>
        <taxon>Eukaryota</taxon>
        <taxon>Viridiplantae</taxon>
        <taxon>Streptophyta</taxon>
        <taxon>Embryophyta</taxon>
        <taxon>Tracheophyta</taxon>
        <taxon>Spermatophyta</taxon>
        <taxon>Magnoliopsida</taxon>
        <taxon>eudicotyledons</taxon>
        <taxon>Gunneridae</taxon>
        <taxon>Pentapetalae</taxon>
        <taxon>rosids</taxon>
        <taxon>fabids</taxon>
        <taxon>Rosales</taxon>
        <taxon>Cannabaceae</taxon>
        <taxon>Cannabis</taxon>
    </lineage>
</organism>
<feature type="region of interest" description="Disordered" evidence="1">
    <location>
        <begin position="257"/>
        <end position="302"/>
    </location>
</feature>
<evidence type="ECO:0000313" key="2">
    <source>
        <dbReference type="EnsemblPlants" id="cds.evm.model.05.1246"/>
    </source>
</evidence>
<dbReference type="EMBL" id="UZAU01000511">
    <property type="status" value="NOT_ANNOTATED_CDS"/>
    <property type="molecule type" value="Genomic_DNA"/>
</dbReference>
<accession>A0A803PKK2</accession>
<evidence type="ECO:0000313" key="3">
    <source>
        <dbReference type="Proteomes" id="UP000596661"/>
    </source>
</evidence>
<proteinExistence type="predicted"/>